<proteinExistence type="predicted"/>
<accession>A0ABR1UFQ2</accession>
<protein>
    <submittedName>
        <fullName evidence="1">Uncharacterized protein</fullName>
    </submittedName>
</protein>
<gene>
    <name evidence="1" type="ORF">PG996_011672</name>
</gene>
<dbReference type="EMBL" id="JAQQWM010000007">
    <property type="protein sequence ID" value="KAK8057735.1"/>
    <property type="molecule type" value="Genomic_DNA"/>
</dbReference>
<sequence>MGKLTALVHLEKWPATSVVGRLLTEFSGTVVPRWMAARSEQYKHIGMVALREASDPRMKIGLHFNNLSFTGGLRIILFLNGTVRSEISGSMMMTEMIKD</sequence>
<dbReference type="Proteomes" id="UP001446871">
    <property type="component" value="Unassembled WGS sequence"/>
</dbReference>
<name>A0ABR1UFQ2_9PEZI</name>
<evidence type="ECO:0000313" key="1">
    <source>
        <dbReference type="EMBL" id="KAK8057735.1"/>
    </source>
</evidence>
<comment type="caution">
    <text evidence="1">The sequence shown here is derived from an EMBL/GenBank/DDBJ whole genome shotgun (WGS) entry which is preliminary data.</text>
</comment>
<evidence type="ECO:0000313" key="2">
    <source>
        <dbReference type="Proteomes" id="UP001446871"/>
    </source>
</evidence>
<organism evidence="1 2">
    <name type="scientific">Apiospora saccharicola</name>
    <dbReference type="NCBI Taxonomy" id="335842"/>
    <lineage>
        <taxon>Eukaryota</taxon>
        <taxon>Fungi</taxon>
        <taxon>Dikarya</taxon>
        <taxon>Ascomycota</taxon>
        <taxon>Pezizomycotina</taxon>
        <taxon>Sordariomycetes</taxon>
        <taxon>Xylariomycetidae</taxon>
        <taxon>Amphisphaeriales</taxon>
        <taxon>Apiosporaceae</taxon>
        <taxon>Apiospora</taxon>
    </lineage>
</organism>
<reference evidence="1 2" key="1">
    <citation type="submission" date="2023-01" db="EMBL/GenBank/DDBJ databases">
        <title>Analysis of 21 Apiospora genomes using comparative genomics revels a genus with tremendous synthesis potential of carbohydrate active enzymes and secondary metabolites.</title>
        <authorList>
            <person name="Sorensen T."/>
        </authorList>
    </citation>
    <scope>NUCLEOTIDE SEQUENCE [LARGE SCALE GENOMIC DNA]</scope>
    <source>
        <strain evidence="1 2">CBS 83171</strain>
    </source>
</reference>
<keyword evidence="2" id="KW-1185">Reference proteome</keyword>